<sequence length="34" mass="4329">MRQDLHCLYIDFCAIFLMWIWNMIKKLMMMLMMI</sequence>
<proteinExistence type="predicted"/>
<name>A0A5P9S8V0_9BETA</name>
<reference evidence="2" key="1">
    <citation type="journal article" date="2018" name="BMC Genomics">
        <title>Comparative genomic, transcriptomic, and proteomic reannotation of human herpesvirus 6.</title>
        <authorList>
            <person name="Greninger A.L."/>
            <person name="Knudsen G.M."/>
            <person name="Roychoudhury P."/>
            <person name="Hanson D.J."/>
            <person name="Sedlak R.H."/>
            <person name="Xie H."/>
            <person name="Guan J."/>
            <person name="Nguyen T."/>
            <person name="Peddu V."/>
            <person name="Boeckh M."/>
            <person name="Huang M.L."/>
            <person name="Cook L."/>
            <person name="Depledge D.P."/>
            <person name="Zerr D.M."/>
            <person name="Koelle D.M."/>
            <person name="Gantt S."/>
            <person name="Yoshikawa T."/>
            <person name="Caserta M."/>
            <person name="Hill J.A."/>
            <person name="Jerome K.R."/>
        </authorList>
    </citation>
    <scope>NUCLEOTIDE SEQUENCE</scope>
    <source>
        <strain evidence="2">HP104A5</strain>
    </source>
</reference>
<keyword evidence="1" id="KW-0812">Transmembrane</keyword>
<keyword evidence="1" id="KW-0472">Membrane</keyword>
<accession>A0A5P9S8V0</accession>
<evidence type="ECO:0000256" key="1">
    <source>
        <dbReference type="SAM" id="Phobius"/>
    </source>
</evidence>
<organism evidence="2">
    <name type="scientific">Human betaherpesvirus 6</name>
    <dbReference type="NCBI Taxonomy" id="10368"/>
    <lineage>
        <taxon>Viruses</taxon>
        <taxon>Duplodnaviria</taxon>
        <taxon>Heunggongvirae</taxon>
        <taxon>Peploviricota</taxon>
        <taxon>Herviviricetes</taxon>
        <taxon>Herpesvirales</taxon>
        <taxon>Orthoherpesviridae</taxon>
        <taxon>Betaherpesvirinae</taxon>
        <taxon>Roseolovirus</taxon>
    </lineage>
</organism>
<feature type="transmembrane region" description="Helical" evidence="1">
    <location>
        <begin position="6"/>
        <end position="24"/>
    </location>
</feature>
<dbReference type="EMBL" id="KY290185">
    <property type="protein sequence ID" value="QFV49772.1"/>
    <property type="molecule type" value="Genomic_DNA"/>
</dbReference>
<protein>
    <submittedName>
        <fullName evidence="2">Uncharacterized protein</fullName>
    </submittedName>
</protein>
<keyword evidence="1" id="KW-1133">Transmembrane helix</keyword>
<evidence type="ECO:0000313" key="2">
    <source>
        <dbReference type="EMBL" id="QFV49772.1"/>
    </source>
</evidence>